<feature type="domain" description="Prenylated flavin chaperone LpdD-like" evidence="1">
    <location>
        <begin position="10"/>
        <end position="117"/>
    </location>
</feature>
<dbReference type="Proteomes" id="UP000198847">
    <property type="component" value="Unassembled WGS sequence"/>
</dbReference>
<dbReference type="STRING" id="112903.SAMN04490178_11053"/>
<sequence>MRSIHLSQGSGRTKVNLVCDRMGDSLVVRIFNENEHIGAVAFGEYDHVRERASGSLINRLGHKDDVIALPMAHKIARKTKKPVCVIAGVHLDDITPEEITVLTDYYEAMVDKLLARLEAGMA</sequence>
<organism evidence="2 3">
    <name type="scientific">Propionispora vibrioides</name>
    <dbReference type="NCBI Taxonomy" id="112903"/>
    <lineage>
        <taxon>Bacteria</taxon>
        <taxon>Bacillati</taxon>
        <taxon>Bacillota</taxon>
        <taxon>Negativicutes</taxon>
        <taxon>Selenomonadales</taxon>
        <taxon>Sporomusaceae</taxon>
        <taxon>Propionispora</taxon>
    </lineage>
</organism>
<accession>A0A1H8V360</accession>
<reference evidence="2 3" key="1">
    <citation type="submission" date="2016-10" db="EMBL/GenBank/DDBJ databases">
        <authorList>
            <person name="de Groot N.N."/>
        </authorList>
    </citation>
    <scope>NUCLEOTIDE SEQUENCE [LARGE SCALE GENOMIC DNA]</scope>
    <source>
        <strain evidence="2 3">DSM 13305</strain>
    </source>
</reference>
<evidence type="ECO:0000313" key="2">
    <source>
        <dbReference type="EMBL" id="SEP09821.1"/>
    </source>
</evidence>
<dbReference type="Pfam" id="PF21758">
    <property type="entry name" value="PAC_bac"/>
    <property type="match status" value="1"/>
</dbReference>
<keyword evidence="3" id="KW-1185">Reference proteome</keyword>
<evidence type="ECO:0000259" key="1">
    <source>
        <dbReference type="Pfam" id="PF21758"/>
    </source>
</evidence>
<dbReference type="OrthoDB" id="5878625at2"/>
<evidence type="ECO:0000313" key="3">
    <source>
        <dbReference type="Proteomes" id="UP000198847"/>
    </source>
</evidence>
<protein>
    <recommendedName>
        <fullName evidence="1">Prenylated flavin chaperone LpdD-like domain-containing protein</fullName>
    </recommendedName>
</protein>
<dbReference type="RefSeq" id="WP_091746474.1">
    <property type="nucleotide sequence ID" value="NZ_FODY01000010.1"/>
</dbReference>
<dbReference type="InterPro" id="IPR048844">
    <property type="entry name" value="LpdD_chaperone-like"/>
</dbReference>
<proteinExistence type="predicted"/>
<dbReference type="EMBL" id="FODY01000010">
    <property type="protein sequence ID" value="SEP09821.1"/>
    <property type="molecule type" value="Genomic_DNA"/>
</dbReference>
<gene>
    <name evidence="2" type="ORF">SAMN04490178_11053</name>
</gene>
<dbReference type="AlphaFoldDB" id="A0A1H8V360"/>
<name>A0A1H8V360_9FIRM</name>